<gene>
    <name evidence="1" type="ORF">HPB50_025931</name>
</gene>
<comment type="caution">
    <text evidence="1">The sequence shown here is derived from an EMBL/GenBank/DDBJ whole genome shotgun (WGS) entry which is preliminary data.</text>
</comment>
<sequence length="261" mass="28088">MSLGSLSDDAQAADDAGPAQDAAMAAVWEALEEAGIVPENVALSDYVNADTNVIVYEELSDAEILKSAHAATAAADSSDDEAGHGVPKVPTPVTVLQVMDSLDNIHSFLGTHDNNVAMQLLTESADFTRQRIRQLLLSIHPDKPVAGGKPPSPLPDTDLDWSDRCLLLRLRTGSAWPAARMHLRGRRSSPACSRCGADETLEHIICSCPAFDAERRLLVRRYRLLGLPASSADHFLFPARQTLPALRAFLAFADAADLSRL</sequence>
<organism evidence="1 2">
    <name type="scientific">Hyalomma asiaticum</name>
    <name type="common">Tick</name>
    <dbReference type="NCBI Taxonomy" id="266040"/>
    <lineage>
        <taxon>Eukaryota</taxon>
        <taxon>Metazoa</taxon>
        <taxon>Ecdysozoa</taxon>
        <taxon>Arthropoda</taxon>
        <taxon>Chelicerata</taxon>
        <taxon>Arachnida</taxon>
        <taxon>Acari</taxon>
        <taxon>Parasitiformes</taxon>
        <taxon>Ixodida</taxon>
        <taxon>Ixodoidea</taxon>
        <taxon>Ixodidae</taxon>
        <taxon>Hyalomminae</taxon>
        <taxon>Hyalomma</taxon>
    </lineage>
</organism>
<protein>
    <submittedName>
        <fullName evidence="1">Uncharacterized protein</fullName>
    </submittedName>
</protein>
<reference evidence="1" key="1">
    <citation type="submission" date="2020-05" db="EMBL/GenBank/DDBJ databases">
        <title>Large-scale comparative analyses of tick genomes elucidate their genetic diversity and vector capacities.</title>
        <authorList>
            <person name="Jia N."/>
            <person name="Wang J."/>
            <person name="Shi W."/>
            <person name="Du L."/>
            <person name="Sun Y."/>
            <person name="Zhan W."/>
            <person name="Jiang J."/>
            <person name="Wang Q."/>
            <person name="Zhang B."/>
            <person name="Ji P."/>
            <person name="Sakyi L.B."/>
            <person name="Cui X."/>
            <person name="Yuan T."/>
            <person name="Jiang B."/>
            <person name="Yang W."/>
            <person name="Lam T.T.-Y."/>
            <person name="Chang Q."/>
            <person name="Ding S."/>
            <person name="Wang X."/>
            <person name="Zhu J."/>
            <person name="Ruan X."/>
            <person name="Zhao L."/>
            <person name="Wei J."/>
            <person name="Que T."/>
            <person name="Du C."/>
            <person name="Cheng J."/>
            <person name="Dai P."/>
            <person name="Han X."/>
            <person name="Huang E."/>
            <person name="Gao Y."/>
            <person name="Liu J."/>
            <person name="Shao H."/>
            <person name="Ye R."/>
            <person name="Li L."/>
            <person name="Wei W."/>
            <person name="Wang X."/>
            <person name="Wang C."/>
            <person name="Yang T."/>
            <person name="Huo Q."/>
            <person name="Li W."/>
            <person name="Guo W."/>
            <person name="Chen H."/>
            <person name="Zhou L."/>
            <person name="Ni X."/>
            <person name="Tian J."/>
            <person name="Zhou Y."/>
            <person name="Sheng Y."/>
            <person name="Liu T."/>
            <person name="Pan Y."/>
            <person name="Xia L."/>
            <person name="Li J."/>
            <person name="Zhao F."/>
            <person name="Cao W."/>
        </authorList>
    </citation>
    <scope>NUCLEOTIDE SEQUENCE</scope>
    <source>
        <strain evidence="1">Hyas-2018</strain>
    </source>
</reference>
<accession>A0ACB7S7Y4</accession>
<dbReference type="Proteomes" id="UP000821845">
    <property type="component" value="Chromosome 6"/>
</dbReference>
<keyword evidence="2" id="KW-1185">Reference proteome</keyword>
<evidence type="ECO:0000313" key="2">
    <source>
        <dbReference type="Proteomes" id="UP000821845"/>
    </source>
</evidence>
<proteinExistence type="predicted"/>
<name>A0ACB7S7Y4_HYAAI</name>
<dbReference type="EMBL" id="CM023486">
    <property type="protein sequence ID" value="KAH6929272.1"/>
    <property type="molecule type" value="Genomic_DNA"/>
</dbReference>
<evidence type="ECO:0000313" key="1">
    <source>
        <dbReference type="EMBL" id="KAH6929272.1"/>
    </source>
</evidence>